<protein>
    <submittedName>
        <fullName evidence="2">Uncharacterized protein</fullName>
    </submittedName>
</protein>
<keyword evidence="1" id="KW-1133">Transmembrane helix</keyword>
<evidence type="ECO:0000313" key="3">
    <source>
        <dbReference type="Proteomes" id="UP000660554"/>
    </source>
</evidence>
<feature type="transmembrane region" description="Helical" evidence="1">
    <location>
        <begin position="69"/>
        <end position="88"/>
    </location>
</feature>
<keyword evidence="1" id="KW-0472">Membrane</keyword>
<reference evidence="3" key="1">
    <citation type="submission" date="2020-09" db="EMBL/GenBank/DDBJ databases">
        <title>Whole genome shotgun sequence of Streptomyces cinnamonensis NBRC 15873.</title>
        <authorList>
            <person name="Komaki H."/>
            <person name="Tamura T."/>
        </authorList>
    </citation>
    <scope>NUCLEOTIDE SEQUENCE [LARGE SCALE GENOMIC DNA]</scope>
    <source>
        <strain evidence="3">NBRC 15873</strain>
    </source>
</reference>
<comment type="caution">
    <text evidence="2">The sequence shown here is derived from an EMBL/GenBank/DDBJ whole genome shotgun (WGS) entry which is preliminary data.</text>
</comment>
<dbReference type="Proteomes" id="UP000660554">
    <property type="component" value="Unassembled WGS sequence"/>
</dbReference>
<sequence>MVDAQADRVSAAMARAVPRDGFRLAAPPPGPVTLASREGVPAGLEVRTWVDPILRTGATTMTRPFRTRVSPLFAFGAVLAAAGVVLYATPLPGVPVLAAGAFVLATAAALWVAANQR</sequence>
<evidence type="ECO:0000256" key="1">
    <source>
        <dbReference type="SAM" id="Phobius"/>
    </source>
</evidence>
<organism evidence="2 3">
    <name type="scientific">Streptomyces virginiae</name>
    <name type="common">Streptomyces cinnamonensis</name>
    <dbReference type="NCBI Taxonomy" id="1961"/>
    <lineage>
        <taxon>Bacteria</taxon>
        <taxon>Bacillati</taxon>
        <taxon>Actinomycetota</taxon>
        <taxon>Actinomycetes</taxon>
        <taxon>Kitasatosporales</taxon>
        <taxon>Streptomycetaceae</taxon>
        <taxon>Streptomyces</taxon>
    </lineage>
</organism>
<keyword evidence="1" id="KW-0812">Transmembrane</keyword>
<evidence type="ECO:0000313" key="2">
    <source>
        <dbReference type="EMBL" id="GHI14194.1"/>
    </source>
</evidence>
<gene>
    <name evidence="2" type="ORF">Scinn_36570</name>
</gene>
<name>A0ABQ3NN90_STRVG</name>
<dbReference type="EMBL" id="BNDV01000008">
    <property type="protein sequence ID" value="GHI14194.1"/>
    <property type="molecule type" value="Genomic_DNA"/>
</dbReference>
<keyword evidence="3" id="KW-1185">Reference proteome</keyword>
<proteinExistence type="predicted"/>
<feature type="transmembrane region" description="Helical" evidence="1">
    <location>
        <begin position="94"/>
        <end position="114"/>
    </location>
</feature>
<accession>A0ABQ3NN90</accession>